<keyword evidence="4" id="KW-0479">Metal-binding</keyword>
<dbReference type="InterPro" id="IPR036236">
    <property type="entry name" value="Znf_C2H2_sf"/>
</dbReference>
<evidence type="ECO:0000256" key="4">
    <source>
        <dbReference type="ARBA" id="ARBA00022723"/>
    </source>
</evidence>
<name>A0ABQ8F8Q7_9FUNG</name>
<feature type="domain" description="C2H2-type" evidence="9">
    <location>
        <begin position="94"/>
        <end position="116"/>
    </location>
</feature>
<comment type="similarity">
    <text evidence="8">Belongs to the REI1 family.</text>
</comment>
<dbReference type="Gene3D" id="3.30.160.60">
    <property type="entry name" value="Classic Zinc Finger"/>
    <property type="match status" value="1"/>
</dbReference>
<feature type="domain" description="C2H2-type" evidence="9">
    <location>
        <begin position="29"/>
        <end position="51"/>
    </location>
</feature>
<keyword evidence="6" id="KW-0863">Zinc-finger</keyword>
<dbReference type="Pfam" id="PF12756">
    <property type="entry name" value="zf-C2H2_2"/>
    <property type="match status" value="1"/>
</dbReference>
<evidence type="ECO:0000256" key="7">
    <source>
        <dbReference type="ARBA" id="ARBA00022833"/>
    </source>
</evidence>
<dbReference type="EMBL" id="JAFCIX010000341">
    <property type="protein sequence ID" value="KAH6593946.1"/>
    <property type="molecule type" value="Genomic_DNA"/>
</dbReference>
<dbReference type="InterPro" id="IPR013087">
    <property type="entry name" value="Znf_C2H2_type"/>
</dbReference>
<evidence type="ECO:0000313" key="11">
    <source>
        <dbReference type="Proteomes" id="UP001648503"/>
    </source>
</evidence>
<reference evidence="10 11" key="1">
    <citation type="submission" date="2021-02" db="EMBL/GenBank/DDBJ databases">
        <title>Variation within the Batrachochytrium salamandrivorans European outbreak.</title>
        <authorList>
            <person name="Kelly M."/>
            <person name="Pasmans F."/>
            <person name="Shea T.P."/>
            <person name="Munoz J.F."/>
            <person name="Carranza S."/>
            <person name="Cuomo C.A."/>
            <person name="Martel A."/>
        </authorList>
    </citation>
    <scope>NUCLEOTIDE SEQUENCE [LARGE SCALE GENOMIC DNA]</scope>
    <source>
        <strain evidence="10 11">AMFP18/2</strain>
    </source>
</reference>
<evidence type="ECO:0000313" key="10">
    <source>
        <dbReference type="EMBL" id="KAH6593946.1"/>
    </source>
</evidence>
<dbReference type="SMART" id="SM00451">
    <property type="entry name" value="ZnF_U1"/>
    <property type="match status" value="2"/>
</dbReference>
<dbReference type="PANTHER" id="PTHR13182:SF8">
    <property type="entry name" value="CYTOPLASMIC 60S SUBUNIT BIOGENESIS FACTOR ZNF622"/>
    <property type="match status" value="1"/>
</dbReference>
<evidence type="ECO:0000256" key="3">
    <source>
        <dbReference type="ARBA" id="ARBA00022517"/>
    </source>
</evidence>
<organism evidence="10 11">
    <name type="scientific">Batrachochytrium salamandrivorans</name>
    <dbReference type="NCBI Taxonomy" id="1357716"/>
    <lineage>
        <taxon>Eukaryota</taxon>
        <taxon>Fungi</taxon>
        <taxon>Fungi incertae sedis</taxon>
        <taxon>Chytridiomycota</taxon>
        <taxon>Chytridiomycota incertae sedis</taxon>
        <taxon>Chytridiomycetes</taxon>
        <taxon>Rhizophydiales</taxon>
        <taxon>Rhizophydiales incertae sedis</taxon>
        <taxon>Batrachochytrium</taxon>
    </lineage>
</organism>
<dbReference type="PROSITE" id="PS00028">
    <property type="entry name" value="ZINC_FINGER_C2H2_1"/>
    <property type="match status" value="2"/>
</dbReference>
<dbReference type="InterPro" id="IPR022755">
    <property type="entry name" value="Znf_C2H2_jaz"/>
</dbReference>
<evidence type="ECO:0000259" key="9">
    <source>
        <dbReference type="PROSITE" id="PS00028"/>
    </source>
</evidence>
<proteinExistence type="inferred from homology"/>
<comment type="subcellular location">
    <subcellularLocation>
        <location evidence="1">Cytoplasm</location>
    </subcellularLocation>
</comment>
<evidence type="ECO:0000256" key="1">
    <source>
        <dbReference type="ARBA" id="ARBA00004496"/>
    </source>
</evidence>
<dbReference type="InterPro" id="IPR041661">
    <property type="entry name" value="ZN622/Rei1/Reh1_Znf-C2H2"/>
</dbReference>
<accession>A0ABQ8F8Q7</accession>
<evidence type="ECO:0000256" key="8">
    <source>
        <dbReference type="ARBA" id="ARBA00034126"/>
    </source>
</evidence>
<protein>
    <recommendedName>
        <fullName evidence="9">C2H2-type domain-containing protein</fullName>
    </recommendedName>
</protein>
<dbReference type="InterPro" id="IPR003604">
    <property type="entry name" value="Matrin/U1-like-C_Znf_C2H2"/>
</dbReference>
<keyword evidence="3" id="KW-0690">Ribosome biogenesis</keyword>
<evidence type="ECO:0000256" key="2">
    <source>
        <dbReference type="ARBA" id="ARBA00022490"/>
    </source>
</evidence>
<keyword evidence="7" id="KW-0862">Zinc</keyword>
<comment type="caution">
    <text evidence="10">The sequence shown here is derived from an EMBL/GenBank/DDBJ whole genome shotgun (WGS) entry which is preliminary data.</text>
</comment>
<evidence type="ECO:0000256" key="5">
    <source>
        <dbReference type="ARBA" id="ARBA00022737"/>
    </source>
</evidence>
<keyword evidence="2" id="KW-0963">Cytoplasm</keyword>
<keyword evidence="11" id="KW-1185">Reference proteome</keyword>
<dbReference type="Pfam" id="PF12171">
    <property type="entry name" value="zf-C2H2_jaz"/>
    <property type="match status" value="1"/>
</dbReference>
<dbReference type="InterPro" id="IPR040025">
    <property type="entry name" value="Znf622/Rei1/Reh1"/>
</dbReference>
<keyword evidence="5" id="KW-0677">Repeat</keyword>
<dbReference type="Proteomes" id="UP001648503">
    <property type="component" value="Unassembled WGS sequence"/>
</dbReference>
<dbReference type="SUPFAM" id="SSF57667">
    <property type="entry name" value="beta-beta-alpha zinc fingers"/>
    <property type="match status" value="2"/>
</dbReference>
<evidence type="ECO:0000256" key="6">
    <source>
        <dbReference type="ARBA" id="ARBA00022771"/>
    </source>
</evidence>
<gene>
    <name evidence="10" type="ORF">BASA50_007002</name>
</gene>
<dbReference type="SMART" id="SM00355">
    <property type="entry name" value="ZnF_C2H2"/>
    <property type="match status" value="4"/>
</dbReference>
<sequence>MSTVETASQLSETTTSMSIDSVSNVRFTCLSCHVAFPTADAQRAHMRTDWHRYNLKRKAADLPPVTADIFAQKLKDQQQKTMDQHQQALQTAECTTCNKFYASQNAYKSHLASKKHRDALVLAKSTSASSAATLKTAADSATANANLSDTEEESTRINWQDRLAAATTQDEFEIILKEKMENSRTLEESECLFCPHSADSFESNVAHMAKAHSFFIPDVDYLVDVKGLIKYLADKVAIANLCIYCNGKGRAMHSIEAVQNHMVSKGHCKMVYENGEDAEYADFYDFSPMYSDTEEDAMDADGEDEAWVDDADAATTASTVGAAKRRPTQAHISADETQLVLPSGIRVGHRSFRTYWKQNLRMKETVPGSMLDPEMISRMTGQYKLLGYTAGNGLLPMTAVAHQQLVMHKVRQRESRMQHRREYEFRTKVGFISNSQKHLVDPSRPT</sequence>
<dbReference type="PANTHER" id="PTHR13182">
    <property type="entry name" value="ZINC FINGER PROTEIN 622"/>
    <property type="match status" value="1"/>
</dbReference>